<sequence>MKMEKATKDRIVRNVFLSLFIFLLPIAAMFTTFYFTGERPWETKKQQHKTETDTSINTKNNKQDGSND</sequence>
<dbReference type="OrthoDB" id="799513at2"/>
<feature type="transmembrane region" description="Helical" evidence="2">
    <location>
        <begin position="12"/>
        <end position="35"/>
    </location>
</feature>
<evidence type="ECO:0000313" key="4">
    <source>
        <dbReference type="Proteomes" id="UP000318010"/>
    </source>
</evidence>
<feature type="compositionally biased region" description="Polar residues" evidence="1">
    <location>
        <begin position="53"/>
        <end position="68"/>
    </location>
</feature>
<evidence type="ECO:0000256" key="2">
    <source>
        <dbReference type="SAM" id="Phobius"/>
    </source>
</evidence>
<organism evidence="3 4">
    <name type="scientific">Mucilaginibacter achroorhodeus</name>
    <dbReference type="NCBI Taxonomy" id="2599294"/>
    <lineage>
        <taxon>Bacteria</taxon>
        <taxon>Pseudomonadati</taxon>
        <taxon>Bacteroidota</taxon>
        <taxon>Sphingobacteriia</taxon>
        <taxon>Sphingobacteriales</taxon>
        <taxon>Sphingobacteriaceae</taxon>
        <taxon>Mucilaginibacter</taxon>
    </lineage>
</organism>
<feature type="region of interest" description="Disordered" evidence="1">
    <location>
        <begin position="41"/>
        <end position="68"/>
    </location>
</feature>
<gene>
    <name evidence="3" type="ORF">FPZ42_06690</name>
</gene>
<keyword evidence="2" id="KW-1133">Transmembrane helix</keyword>
<reference evidence="3 4" key="1">
    <citation type="submission" date="2019-07" db="EMBL/GenBank/DDBJ databases">
        <authorList>
            <person name="Kim J."/>
        </authorList>
    </citation>
    <scope>NUCLEOTIDE SEQUENCE [LARGE SCALE GENOMIC DNA]</scope>
    <source>
        <strain evidence="3 4">MJ1a</strain>
    </source>
</reference>
<keyword evidence="4" id="KW-1185">Reference proteome</keyword>
<protein>
    <submittedName>
        <fullName evidence="3">Uncharacterized protein</fullName>
    </submittedName>
</protein>
<dbReference type="Proteomes" id="UP000318010">
    <property type="component" value="Unassembled WGS sequence"/>
</dbReference>
<accession>A0A563U5U1</accession>
<dbReference type="AlphaFoldDB" id="A0A563U5U1"/>
<evidence type="ECO:0000313" key="3">
    <source>
        <dbReference type="EMBL" id="TWR26718.1"/>
    </source>
</evidence>
<proteinExistence type="predicted"/>
<keyword evidence="2" id="KW-0472">Membrane</keyword>
<name>A0A563U5U1_9SPHI</name>
<feature type="compositionally biased region" description="Basic and acidic residues" evidence="1">
    <location>
        <begin position="41"/>
        <end position="52"/>
    </location>
</feature>
<dbReference type="RefSeq" id="WP_146269723.1">
    <property type="nucleotide sequence ID" value="NZ_VOEI01000002.1"/>
</dbReference>
<comment type="caution">
    <text evidence="3">The sequence shown here is derived from an EMBL/GenBank/DDBJ whole genome shotgun (WGS) entry which is preliminary data.</text>
</comment>
<keyword evidence="2" id="KW-0812">Transmembrane</keyword>
<evidence type="ECO:0000256" key="1">
    <source>
        <dbReference type="SAM" id="MobiDB-lite"/>
    </source>
</evidence>
<dbReference type="EMBL" id="VOEI01000002">
    <property type="protein sequence ID" value="TWR26718.1"/>
    <property type="molecule type" value="Genomic_DNA"/>
</dbReference>